<sequence length="70" mass="8123">MKCSAHQIQEHLQNARDGNRKSAKMLCKCFESEFKKQAYSISSSYAQEIEQELCHELLKQILKDLSCESK</sequence>
<proteinExistence type="predicted"/>
<comment type="caution">
    <text evidence="1">The sequence shown here is derived from an EMBL/GenBank/DDBJ whole genome shotgun (WGS) entry which is preliminary data.</text>
</comment>
<keyword evidence="2" id="KW-1185">Reference proteome</keyword>
<protein>
    <submittedName>
        <fullName evidence="1">Uncharacterized protein</fullName>
    </submittedName>
</protein>
<organism evidence="1 2">
    <name type="scientific">Alicyclobacillus tolerans</name>
    <dbReference type="NCBI Taxonomy" id="90970"/>
    <lineage>
        <taxon>Bacteria</taxon>
        <taxon>Bacillati</taxon>
        <taxon>Bacillota</taxon>
        <taxon>Bacilli</taxon>
        <taxon>Bacillales</taxon>
        <taxon>Alicyclobacillaceae</taxon>
        <taxon>Alicyclobacillus</taxon>
    </lineage>
</organism>
<dbReference type="Proteomes" id="UP001229209">
    <property type="component" value="Unassembled WGS sequence"/>
</dbReference>
<evidence type="ECO:0000313" key="1">
    <source>
        <dbReference type="EMBL" id="MDP9729937.1"/>
    </source>
</evidence>
<dbReference type="RefSeq" id="WP_203115748.1">
    <property type="nucleotide sequence ID" value="NZ_JAURUO010000036.1"/>
</dbReference>
<gene>
    <name evidence="1" type="ORF">J2S04_002918</name>
</gene>
<accession>A0ABT9M091</accession>
<evidence type="ECO:0000313" key="2">
    <source>
        <dbReference type="Proteomes" id="UP001229209"/>
    </source>
</evidence>
<name>A0ABT9M091_9BACL</name>
<dbReference type="EMBL" id="JAURUO010000036">
    <property type="protein sequence ID" value="MDP9729937.1"/>
    <property type="molecule type" value="Genomic_DNA"/>
</dbReference>
<reference evidence="1 2" key="1">
    <citation type="submission" date="2023-07" db="EMBL/GenBank/DDBJ databases">
        <title>Genomic Encyclopedia of Type Strains, Phase IV (KMG-IV): sequencing the most valuable type-strain genomes for metagenomic binning, comparative biology and taxonomic classification.</title>
        <authorList>
            <person name="Goeker M."/>
        </authorList>
    </citation>
    <scope>NUCLEOTIDE SEQUENCE [LARGE SCALE GENOMIC DNA]</scope>
    <source>
        <strain evidence="1 2">DSM 25924</strain>
    </source>
</reference>